<comment type="caution">
    <text evidence="4">The sequence shown here is derived from an EMBL/GenBank/DDBJ whole genome shotgun (WGS) entry which is preliminary data.</text>
</comment>
<feature type="compositionally biased region" description="Polar residues" evidence="1">
    <location>
        <begin position="678"/>
        <end position="689"/>
    </location>
</feature>
<dbReference type="InterPro" id="IPR008266">
    <property type="entry name" value="Tyr_kinase_AS"/>
</dbReference>
<dbReference type="GO" id="GO:0004672">
    <property type="term" value="F:protein kinase activity"/>
    <property type="evidence" value="ECO:0007669"/>
    <property type="project" value="InterPro"/>
</dbReference>
<dbReference type="Pfam" id="PF17667">
    <property type="entry name" value="Pkinase_fungal"/>
    <property type="match status" value="1"/>
</dbReference>
<dbReference type="PANTHER" id="PTHR38248">
    <property type="entry name" value="FUNK1 6"/>
    <property type="match status" value="1"/>
</dbReference>
<reference evidence="4 5" key="1">
    <citation type="journal article" date="2018" name="Evol. Lett.">
        <title>Horizontal gene cluster transfer increased hallucinogenic mushroom diversity.</title>
        <authorList>
            <person name="Reynolds H.T."/>
            <person name="Vijayakumar V."/>
            <person name="Gluck-Thaler E."/>
            <person name="Korotkin H.B."/>
            <person name="Matheny P.B."/>
            <person name="Slot J.C."/>
        </authorList>
    </citation>
    <scope>NUCLEOTIDE SEQUENCE [LARGE SCALE GENOMIC DNA]</scope>
    <source>
        <strain evidence="4 5">2629</strain>
    </source>
</reference>
<evidence type="ECO:0000313" key="5">
    <source>
        <dbReference type="Proteomes" id="UP000284842"/>
    </source>
</evidence>
<dbReference type="OrthoDB" id="5584477at2759"/>
<dbReference type="AlphaFoldDB" id="A0A409WU22"/>
<dbReference type="EMBL" id="NHTK01005213">
    <property type="protein sequence ID" value="PPQ82018.1"/>
    <property type="molecule type" value="Genomic_DNA"/>
</dbReference>
<feature type="region of interest" description="Disordered" evidence="1">
    <location>
        <begin position="1"/>
        <end position="64"/>
    </location>
</feature>
<gene>
    <name evidence="4" type="ORF">CVT24_009877</name>
</gene>
<dbReference type="Proteomes" id="UP000284842">
    <property type="component" value="Unassembled WGS sequence"/>
</dbReference>
<evidence type="ECO:0000256" key="2">
    <source>
        <dbReference type="SAM" id="Phobius"/>
    </source>
</evidence>
<feature type="domain" description="Fungal-type protein kinase" evidence="3">
    <location>
        <begin position="168"/>
        <end position="537"/>
    </location>
</feature>
<protein>
    <recommendedName>
        <fullName evidence="3">Fungal-type protein kinase domain-containing protein</fullName>
    </recommendedName>
</protein>
<keyword evidence="2" id="KW-0812">Transmembrane</keyword>
<keyword evidence="5" id="KW-1185">Reference proteome</keyword>
<dbReference type="InterPro" id="IPR011009">
    <property type="entry name" value="Kinase-like_dom_sf"/>
</dbReference>
<feature type="compositionally biased region" description="Low complexity" evidence="1">
    <location>
        <begin position="1"/>
        <end position="20"/>
    </location>
</feature>
<evidence type="ECO:0000259" key="3">
    <source>
        <dbReference type="Pfam" id="PF17667"/>
    </source>
</evidence>
<accession>A0A409WU22</accession>
<feature type="region of interest" description="Disordered" evidence="1">
    <location>
        <begin position="656"/>
        <end position="726"/>
    </location>
</feature>
<proteinExistence type="predicted"/>
<sequence>MELTTPTSSQTSDPQTPPTSHLSNSAVEDSATQSHSIPDTTPEKLTTSAKLTPYHNNSELQPDLRNEIRDMNHPFKKEALISRLKSVKSDSEIAGYLRESKFYEKDWVKVPKRLSKGEREERLYNPLKKIFNEILETFSLSATRQVHLTYKKTLPNQDGDEVRSAPDFLVAGNGPQFRRQDCGKEWRSCVCFIDAKKEKDAPQNLKVDWEGQFAKYTRACFNHQPTRIFLYSIIITEQRFRLYRLSPPSMPVFHMQREVRPITTTTDGLSMEKEHETVTTAEDRLSTQGEKKLEDVKLTEVDLSWSSHSLIGRATTCWTVTDNVTGERHLLKQQYVNVERTPEHEILEAIKDIKGVVKVRFAQRIGEVMSKLREEIPGIVPTDHFHDRFLYRLVLEEYGKTIDNVTDFVLLLRALRDAIAGICPISTIALSSILIGFLAHREVYIKKHIQHRDISVRNILYAKDPKNLREGEGFGNLIDFELSVRLSRLVSCRDSDFRTGTRAFYSVRIHRRIRDNKPYVPHYMDDLQAFFWVFIWILASYAVDPNQRTVTKIKEPGIHELFQQDPKVAAGIKRAFLSECLTNVPDLSGLCENWDPILLELVHNLGSFFHNNVDVSPSADLVKEANEQAPEHYATILSHFDAAITRLDASPPIIIVPNTEARQQPPKEASIDRPKPKQTLSQGNTRLQTSSSLASHSSTGIPASVLESPESSPPRKKARLGQDHAA</sequence>
<dbReference type="PROSITE" id="PS00109">
    <property type="entry name" value="PROTEIN_KINASE_TYR"/>
    <property type="match status" value="1"/>
</dbReference>
<name>A0A409WU22_9AGAR</name>
<evidence type="ECO:0000256" key="1">
    <source>
        <dbReference type="SAM" id="MobiDB-lite"/>
    </source>
</evidence>
<feature type="transmembrane region" description="Helical" evidence="2">
    <location>
        <begin position="418"/>
        <end position="439"/>
    </location>
</feature>
<keyword evidence="2" id="KW-1133">Transmembrane helix</keyword>
<feature type="compositionally biased region" description="Polar residues" evidence="1">
    <location>
        <begin position="21"/>
        <end position="60"/>
    </location>
</feature>
<organism evidence="4 5">
    <name type="scientific">Panaeolus cyanescens</name>
    <dbReference type="NCBI Taxonomy" id="181874"/>
    <lineage>
        <taxon>Eukaryota</taxon>
        <taxon>Fungi</taxon>
        <taxon>Dikarya</taxon>
        <taxon>Basidiomycota</taxon>
        <taxon>Agaricomycotina</taxon>
        <taxon>Agaricomycetes</taxon>
        <taxon>Agaricomycetidae</taxon>
        <taxon>Agaricales</taxon>
        <taxon>Agaricineae</taxon>
        <taxon>Galeropsidaceae</taxon>
        <taxon>Panaeolus</taxon>
    </lineage>
</organism>
<dbReference type="SUPFAM" id="SSF56112">
    <property type="entry name" value="Protein kinase-like (PK-like)"/>
    <property type="match status" value="1"/>
</dbReference>
<keyword evidence="2" id="KW-0472">Membrane</keyword>
<dbReference type="InParanoid" id="A0A409WU22"/>
<dbReference type="PANTHER" id="PTHR38248:SF2">
    <property type="entry name" value="FUNK1 11"/>
    <property type="match status" value="1"/>
</dbReference>
<evidence type="ECO:0000313" key="4">
    <source>
        <dbReference type="EMBL" id="PPQ82018.1"/>
    </source>
</evidence>
<dbReference type="Gene3D" id="1.10.510.10">
    <property type="entry name" value="Transferase(Phosphotransferase) domain 1"/>
    <property type="match status" value="1"/>
</dbReference>
<dbReference type="InterPro" id="IPR040976">
    <property type="entry name" value="Pkinase_fungal"/>
</dbReference>